<reference evidence="1 2" key="1">
    <citation type="journal article" date="2024" name="G3 (Bethesda)">
        <title>Genome assembly of Hibiscus sabdariffa L. provides insights into metabolisms of medicinal natural products.</title>
        <authorList>
            <person name="Kim T."/>
        </authorList>
    </citation>
    <scope>NUCLEOTIDE SEQUENCE [LARGE SCALE GENOMIC DNA]</scope>
    <source>
        <strain evidence="1">TK-2024</strain>
        <tissue evidence="1">Old leaves</tissue>
    </source>
</reference>
<dbReference type="EMBL" id="JBBPBN010000016">
    <property type="protein sequence ID" value="KAK9020465.1"/>
    <property type="molecule type" value="Genomic_DNA"/>
</dbReference>
<proteinExistence type="predicted"/>
<organism evidence="1 2">
    <name type="scientific">Hibiscus sabdariffa</name>
    <name type="common">roselle</name>
    <dbReference type="NCBI Taxonomy" id="183260"/>
    <lineage>
        <taxon>Eukaryota</taxon>
        <taxon>Viridiplantae</taxon>
        <taxon>Streptophyta</taxon>
        <taxon>Embryophyta</taxon>
        <taxon>Tracheophyta</taxon>
        <taxon>Spermatophyta</taxon>
        <taxon>Magnoliopsida</taxon>
        <taxon>eudicotyledons</taxon>
        <taxon>Gunneridae</taxon>
        <taxon>Pentapetalae</taxon>
        <taxon>rosids</taxon>
        <taxon>malvids</taxon>
        <taxon>Malvales</taxon>
        <taxon>Malvaceae</taxon>
        <taxon>Malvoideae</taxon>
        <taxon>Hibiscus</taxon>
    </lineage>
</organism>
<comment type="caution">
    <text evidence="1">The sequence shown here is derived from an EMBL/GenBank/DDBJ whole genome shotgun (WGS) entry which is preliminary data.</text>
</comment>
<dbReference type="Proteomes" id="UP001396334">
    <property type="component" value="Unassembled WGS sequence"/>
</dbReference>
<accession>A0ABR2S5W8</accession>
<name>A0ABR2S5W8_9ROSI</name>
<evidence type="ECO:0000313" key="1">
    <source>
        <dbReference type="EMBL" id="KAK9020465.1"/>
    </source>
</evidence>
<sequence length="144" mass="16394">MLLWISVDLDCYYWGSNSDLVSRNFNNIEIIWGRFLALKDGTWDSLSSEMARMLTKTDFATTINDAVDLMVECNIFIIKVHEAEAKLNKRGKGRPWKNPPQDLGLGNEFLPDSDFQNCKKVLLKEVHQTLNIGKLIGTTMIAVE</sequence>
<evidence type="ECO:0000313" key="2">
    <source>
        <dbReference type="Proteomes" id="UP001396334"/>
    </source>
</evidence>
<gene>
    <name evidence="1" type="ORF">V6N11_010489</name>
</gene>
<keyword evidence="2" id="KW-1185">Reference proteome</keyword>
<protein>
    <submittedName>
        <fullName evidence="1">Uncharacterized protein</fullName>
    </submittedName>
</protein>